<protein>
    <submittedName>
        <fullName evidence="2">Uncharacterized protein</fullName>
    </submittedName>
</protein>
<proteinExistence type="predicted"/>
<gene>
    <name evidence="2" type="ORF">CJF59_11440</name>
</gene>
<evidence type="ECO:0000256" key="1">
    <source>
        <dbReference type="SAM" id="MobiDB-lite"/>
    </source>
</evidence>
<evidence type="ECO:0000313" key="3">
    <source>
        <dbReference type="Proteomes" id="UP000256572"/>
    </source>
</evidence>
<dbReference type="AlphaFoldDB" id="A0AAN1PJ19"/>
<reference evidence="2 3" key="2">
    <citation type="submission" date="2018-08" db="EMBL/GenBank/DDBJ databases">
        <title>Acetobacter oryzifermentans sp. nov., isolated from Korea traditional vinegar and reclassification of Acetobacter pasteurianus subsp. ascendens (Henneberg 1898) as Acetobacter ascendens comb. nov.</title>
        <authorList>
            <person name="Cho G.Y."/>
            <person name="Lee S.H."/>
        </authorList>
    </citation>
    <scope>NUCLEOTIDE SEQUENCE [LARGE SCALE GENOMIC DNA]</scope>
    <source>
        <strain evidence="2 3">SH</strain>
    </source>
</reference>
<reference evidence="2 3" key="1">
    <citation type="submission" date="2017-09" db="EMBL/GenBank/DDBJ databases">
        <authorList>
            <person name="Kim K.H."/>
            <person name="Chun B.H."/>
            <person name="Han G.S."/>
            <person name="Hyun S.G."/>
            <person name="Jeon C.O."/>
        </authorList>
    </citation>
    <scope>NUCLEOTIDE SEQUENCE [LARGE SCALE GENOMIC DNA]</scope>
    <source>
        <strain evidence="2 3">SH</strain>
    </source>
</reference>
<evidence type="ECO:0000313" key="2">
    <source>
        <dbReference type="EMBL" id="AXN01096.1"/>
    </source>
</evidence>
<feature type="region of interest" description="Disordered" evidence="1">
    <location>
        <begin position="38"/>
        <end position="82"/>
    </location>
</feature>
<sequence length="82" mass="8710">MKIVTFTDRCGGIGAVYNKGDVGMFPDNVADAIVAAKKGTAKPVPEPEPAEPEETGQKEPETPQNEEKPAENEPETPENGKS</sequence>
<dbReference type="Proteomes" id="UP000256572">
    <property type="component" value="Chromosome"/>
</dbReference>
<dbReference type="EMBL" id="CP023189">
    <property type="protein sequence ID" value="AXN01096.1"/>
    <property type="molecule type" value="Genomic_DNA"/>
</dbReference>
<feature type="compositionally biased region" description="Basic and acidic residues" evidence="1">
    <location>
        <begin position="55"/>
        <end position="71"/>
    </location>
</feature>
<name>A0AAN1PJ19_9PROT</name>
<accession>A0AAN1PJ19</accession>
<dbReference type="RefSeq" id="WP_089178622.1">
    <property type="nucleotide sequence ID" value="NZ_CP023189.1"/>
</dbReference>
<organism evidence="2 3">
    <name type="scientific">Acetobacter pomorum</name>
    <dbReference type="NCBI Taxonomy" id="65959"/>
    <lineage>
        <taxon>Bacteria</taxon>
        <taxon>Pseudomonadati</taxon>
        <taxon>Pseudomonadota</taxon>
        <taxon>Alphaproteobacteria</taxon>
        <taxon>Acetobacterales</taxon>
        <taxon>Acetobacteraceae</taxon>
        <taxon>Acetobacter</taxon>
    </lineage>
</organism>